<proteinExistence type="predicted"/>
<dbReference type="AlphaFoldDB" id="A0AB39PAY3"/>
<evidence type="ECO:0000313" key="1">
    <source>
        <dbReference type="EMBL" id="XDQ27751.1"/>
    </source>
</evidence>
<sequence>MTSTPVIPVSAARFRINSAARANSSSPRGSSTEKVTLVSFRRLAAEDVDVADAEGDFVCAGAFEPVPAL</sequence>
<reference evidence="1" key="1">
    <citation type="submission" date="2024-07" db="EMBL/GenBank/DDBJ databases">
        <authorList>
            <person name="Yu S.T."/>
        </authorList>
    </citation>
    <scope>NUCLEOTIDE SEQUENCE</scope>
    <source>
        <strain evidence="1">R21</strain>
    </source>
</reference>
<dbReference type="RefSeq" id="WP_369235135.1">
    <property type="nucleotide sequence ID" value="NZ_CP163435.1"/>
</dbReference>
<accession>A0AB39PAY3</accession>
<name>A0AB39PAY3_9ACTN</name>
<gene>
    <name evidence="1" type="ORF">AB5J56_24975</name>
</gene>
<protein>
    <submittedName>
        <fullName evidence="1">Uncharacterized protein</fullName>
    </submittedName>
</protein>
<dbReference type="EMBL" id="CP163435">
    <property type="protein sequence ID" value="XDQ27751.1"/>
    <property type="molecule type" value="Genomic_DNA"/>
</dbReference>
<organism evidence="1">
    <name type="scientific">Streptomyces sp. R21</name>
    <dbReference type="NCBI Taxonomy" id="3238627"/>
    <lineage>
        <taxon>Bacteria</taxon>
        <taxon>Bacillati</taxon>
        <taxon>Actinomycetota</taxon>
        <taxon>Actinomycetes</taxon>
        <taxon>Kitasatosporales</taxon>
        <taxon>Streptomycetaceae</taxon>
        <taxon>Streptomyces</taxon>
    </lineage>
</organism>